<evidence type="ECO:0000256" key="1">
    <source>
        <dbReference type="SAM" id="Coils"/>
    </source>
</evidence>
<comment type="caution">
    <text evidence="2">The sequence shown here is derived from an EMBL/GenBank/DDBJ whole genome shotgun (WGS) entry which is preliminary data.</text>
</comment>
<reference evidence="2 3" key="1">
    <citation type="submission" date="2017-01" db="EMBL/GenBank/DDBJ databases">
        <title>New insights into the genetic diversity of Chromobacterium isolated from tropical freshwater lake.</title>
        <authorList>
            <person name="Santos A.B."/>
            <person name="Nascimento A.M."/>
            <person name="Da Silva P.C."/>
        </authorList>
    </citation>
    <scope>NUCLEOTIDE SEQUENCE [LARGE SCALE GENOMIC DNA]</scope>
    <source>
        <strain evidence="2 3">56AF</strain>
    </source>
</reference>
<accession>A0A2S9X1R5</accession>
<feature type="coiled-coil region" evidence="1">
    <location>
        <begin position="11"/>
        <end position="42"/>
    </location>
</feature>
<name>A0A2S9X1R5_9NEIS</name>
<organism evidence="2 3">
    <name type="scientific">Chromobacterium amazonense</name>
    <dbReference type="NCBI Taxonomy" id="1382803"/>
    <lineage>
        <taxon>Bacteria</taxon>
        <taxon>Pseudomonadati</taxon>
        <taxon>Pseudomonadota</taxon>
        <taxon>Betaproteobacteria</taxon>
        <taxon>Neisseriales</taxon>
        <taxon>Chromobacteriaceae</taxon>
        <taxon>Chromobacterium</taxon>
    </lineage>
</organism>
<protein>
    <submittedName>
        <fullName evidence="2">Uncharacterized protein</fullName>
    </submittedName>
</protein>
<evidence type="ECO:0000313" key="2">
    <source>
        <dbReference type="EMBL" id="PRP69662.1"/>
    </source>
</evidence>
<dbReference type="Proteomes" id="UP000239469">
    <property type="component" value="Unassembled WGS sequence"/>
</dbReference>
<sequence length="99" mass="11549">MNPIKQSLTTIQQQLLNILQAERQLQATRDAAREQIHTALQQYFDQSDELVIQLDQHILTIDEEWNDCRDMLNAVKLRPVPKTLEQLCQDAQQEEQHAA</sequence>
<keyword evidence="1" id="KW-0175">Coiled coil</keyword>
<dbReference type="EMBL" id="MTBD01000029">
    <property type="protein sequence ID" value="PRP69662.1"/>
    <property type="molecule type" value="Genomic_DNA"/>
</dbReference>
<evidence type="ECO:0000313" key="3">
    <source>
        <dbReference type="Proteomes" id="UP000239469"/>
    </source>
</evidence>
<dbReference type="RefSeq" id="WP_106077467.1">
    <property type="nucleotide sequence ID" value="NZ_MTBD01000029.1"/>
</dbReference>
<proteinExistence type="predicted"/>
<dbReference type="AlphaFoldDB" id="A0A2S9X1R5"/>
<gene>
    <name evidence="2" type="ORF">BUE93_15675</name>
</gene>